<dbReference type="EMBL" id="JADBEK010000001">
    <property type="protein sequence ID" value="MBE1587339.1"/>
    <property type="molecule type" value="Genomic_DNA"/>
</dbReference>
<dbReference type="Gene3D" id="3.30.565.10">
    <property type="entry name" value="Histidine kinase-like ATPase, C-terminal domain"/>
    <property type="match status" value="1"/>
</dbReference>
<keyword evidence="1" id="KW-0418">Kinase</keyword>
<dbReference type="CDD" id="cd16936">
    <property type="entry name" value="HATPase_RsbW-like"/>
    <property type="match status" value="1"/>
</dbReference>
<keyword evidence="1" id="KW-0808">Transferase</keyword>
<dbReference type="Proteomes" id="UP000633509">
    <property type="component" value="Unassembled WGS sequence"/>
</dbReference>
<feature type="domain" description="Histidine kinase/HSP90-like ATPase" evidence="2">
    <location>
        <begin position="12"/>
        <end position="84"/>
    </location>
</feature>
<sequence length="147" mass="15669">MDALTTAGHQDMDGAQLVTSELVGNAILHTGSGRSGGLVTVTIYEVSDDLARIEVIDEGASTVPRPRESAEGDCCGRGLWLVQQTSIRWGTRPVPMRWNLVWAEVLTLRADHPSDVPSGNNAKNLSSSVEANHLTLAGDPEAGIKPR</sequence>
<dbReference type="RefSeq" id="WP_192787746.1">
    <property type="nucleotide sequence ID" value="NZ_JADBEK010000001.1"/>
</dbReference>
<dbReference type="Pfam" id="PF13581">
    <property type="entry name" value="HATPase_c_2"/>
    <property type="match status" value="1"/>
</dbReference>
<dbReference type="SUPFAM" id="SSF55874">
    <property type="entry name" value="ATPase domain of HSP90 chaperone/DNA topoisomerase II/histidine kinase"/>
    <property type="match status" value="1"/>
</dbReference>
<evidence type="ECO:0000313" key="4">
    <source>
        <dbReference type="Proteomes" id="UP000633509"/>
    </source>
</evidence>
<dbReference type="PANTHER" id="PTHR35526">
    <property type="entry name" value="ANTI-SIGMA-F FACTOR RSBW-RELATED"/>
    <property type="match status" value="1"/>
</dbReference>
<comment type="caution">
    <text evidence="3">The sequence shown here is derived from an EMBL/GenBank/DDBJ whole genome shotgun (WGS) entry which is preliminary data.</text>
</comment>
<accession>A0ABR9M380</accession>
<proteinExistence type="predicted"/>
<dbReference type="PANTHER" id="PTHR35526:SF3">
    <property type="entry name" value="ANTI-SIGMA-F FACTOR RSBW"/>
    <property type="match status" value="1"/>
</dbReference>
<evidence type="ECO:0000259" key="2">
    <source>
        <dbReference type="Pfam" id="PF13581"/>
    </source>
</evidence>
<protein>
    <recommendedName>
        <fullName evidence="2">Histidine kinase/HSP90-like ATPase domain-containing protein</fullName>
    </recommendedName>
</protein>
<organism evidence="3 4">
    <name type="scientific">Nonomuraea angiospora</name>
    <dbReference type="NCBI Taxonomy" id="46172"/>
    <lineage>
        <taxon>Bacteria</taxon>
        <taxon>Bacillati</taxon>
        <taxon>Actinomycetota</taxon>
        <taxon>Actinomycetes</taxon>
        <taxon>Streptosporangiales</taxon>
        <taxon>Streptosporangiaceae</taxon>
        <taxon>Nonomuraea</taxon>
    </lineage>
</organism>
<evidence type="ECO:0000313" key="3">
    <source>
        <dbReference type="EMBL" id="MBE1587339.1"/>
    </source>
</evidence>
<gene>
    <name evidence="3" type="ORF">H4W80_005597</name>
</gene>
<dbReference type="InterPro" id="IPR003594">
    <property type="entry name" value="HATPase_dom"/>
</dbReference>
<dbReference type="InterPro" id="IPR050267">
    <property type="entry name" value="Anti-sigma-factor_SerPK"/>
</dbReference>
<evidence type="ECO:0000256" key="1">
    <source>
        <dbReference type="ARBA" id="ARBA00022527"/>
    </source>
</evidence>
<keyword evidence="1" id="KW-0723">Serine/threonine-protein kinase</keyword>
<name>A0ABR9M380_9ACTN</name>
<dbReference type="InterPro" id="IPR036890">
    <property type="entry name" value="HATPase_C_sf"/>
</dbReference>
<keyword evidence="4" id="KW-1185">Reference proteome</keyword>
<reference evidence="3 4" key="1">
    <citation type="submission" date="2020-10" db="EMBL/GenBank/DDBJ databases">
        <title>Sequencing the genomes of 1000 actinobacteria strains.</title>
        <authorList>
            <person name="Klenk H.-P."/>
        </authorList>
    </citation>
    <scope>NUCLEOTIDE SEQUENCE [LARGE SCALE GENOMIC DNA]</scope>
    <source>
        <strain evidence="3 4">DSM 43173</strain>
    </source>
</reference>